<accession>A0A2P4UR21</accession>
<keyword evidence="2" id="KW-1133">Transmembrane helix</keyword>
<evidence type="ECO:0000313" key="5">
    <source>
        <dbReference type="Proteomes" id="UP000242367"/>
    </source>
</evidence>
<evidence type="ECO:0000256" key="1">
    <source>
        <dbReference type="ARBA" id="ARBA00006068"/>
    </source>
</evidence>
<sequence>MDDLNLIRDLGRELDREPPATLVRQRSRLAQAPPRRRRPVPLVIAAAALATAALVLVPALLRQNGAARTTDRPGTAKAVNLLLVGADGVRGAPRADSIVLVHLPADRRRVTVVSLPRDLRAPAACPGVPADGRLSGTIPGRAVSCVTRNVEALTNVRVDHVAILGYAALVEMVDAVGGVEVVLPRAVDDPASGLKLSAGRHLVRGGQALAYARARHGLGDGSDLDRVRRQQALMAALARAARAKVANPVTLARLLNAASSGMVADHALTPAVLRDLARSLERTDPAKARYRVAPVVPDPRDPTRLLLDEKRAPALFRTLK</sequence>
<feature type="transmembrane region" description="Helical" evidence="2">
    <location>
        <begin position="40"/>
        <end position="61"/>
    </location>
</feature>
<comment type="similarity">
    <text evidence="1">Belongs to the LytR/CpsA/Psr (LCP) family.</text>
</comment>
<evidence type="ECO:0000313" key="4">
    <source>
        <dbReference type="EMBL" id="POM27491.1"/>
    </source>
</evidence>
<feature type="domain" description="Cell envelope-related transcriptional attenuator" evidence="3">
    <location>
        <begin position="94"/>
        <end position="241"/>
    </location>
</feature>
<dbReference type="InterPro" id="IPR050922">
    <property type="entry name" value="LytR/CpsA/Psr_CW_biosynth"/>
</dbReference>
<keyword evidence="2" id="KW-0812">Transmembrane</keyword>
<gene>
    <name evidence="4" type="primary">brpA</name>
    <name evidence="4" type="ORF">BTM25_19060</name>
</gene>
<dbReference type="EMBL" id="MTBP01000001">
    <property type="protein sequence ID" value="POM27491.1"/>
    <property type="molecule type" value="Genomic_DNA"/>
</dbReference>
<proteinExistence type="inferred from homology"/>
<dbReference type="Proteomes" id="UP000242367">
    <property type="component" value="Unassembled WGS sequence"/>
</dbReference>
<name>A0A2P4UR21_9ACTN</name>
<dbReference type="PANTHER" id="PTHR33392">
    <property type="entry name" value="POLYISOPRENYL-TEICHOIC ACID--PEPTIDOGLYCAN TEICHOIC ACID TRANSFERASE TAGU"/>
    <property type="match status" value="1"/>
</dbReference>
<evidence type="ECO:0000259" key="3">
    <source>
        <dbReference type="Pfam" id="PF03816"/>
    </source>
</evidence>
<dbReference type="InterPro" id="IPR004474">
    <property type="entry name" value="LytR_CpsA_psr"/>
</dbReference>
<protein>
    <submittedName>
        <fullName evidence="4">Biofilm regulatory protein A</fullName>
    </submittedName>
</protein>
<keyword evidence="2" id="KW-0472">Membrane</keyword>
<dbReference type="NCBIfam" id="TIGR00350">
    <property type="entry name" value="lytR_cpsA_psr"/>
    <property type="match status" value="1"/>
</dbReference>
<dbReference type="Gene3D" id="3.40.630.190">
    <property type="entry name" value="LCP protein"/>
    <property type="match status" value="1"/>
</dbReference>
<comment type="caution">
    <text evidence="4">The sequence shown here is derived from an EMBL/GenBank/DDBJ whole genome shotgun (WGS) entry which is preliminary data.</text>
</comment>
<dbReference type="Pfam" id="PF03816">
    <property type="entry name" value="LytR_cpsA_psr"/>
    <property type="match status" value="1"/>
</dbReference>
<reference evidence="4 5" key="1">
    <citation type="journal article" date="2017" name="Chemistry">
        <title>Isolation, Biosynthesis and Chemical Modifications of Rubterolones A-F: Rare Tropolone Alkaloids from Actinomadura sp. 5-2.</title>
        <authorList>
            <person name="Guo H."/>
            <person name="Benndorf R."/>
            <person name="Leichnitz D."/>
            <person name="Klassen J.L."/>
            <person name="Vollmers J."/>
            <person name="Gorls H."/>
            <person name="Steinacker M."/>
            <person name="Weigel C."/>
            <person name="Dahse H.M."/>
            <person name="Kaster A.K."/>
            <person name="de Beer Z.W."/>
            <person name="Poulsen M."/>
            <person name="Beemelmanns C."/>
        </authorList>
    </citation>
    <scope>NUCLEOTIDE SEQUENCE [LARGE SCALE GENOMIC DNA]</scope>
    <source>
        <strain evidence="4 5">5-2</strain>
    </source>
</reference>
<dbReference type="PANTHER" id="PTHR33392:SF6">
    <property type="entry name" value="POLYISOPRENYL-TEICHOIC ACID--PEPTIDOGLYCAN TEICHOIC ACID TRANSFERASE TAGU"/>
    <property type="match status" value="1"/>
</dbReference>
<keyword evidence="5" id="KW-1185">Reference proteome</keyword>
<evidence type="ECO:0000256" key="2">
    <source>
        <dbReference type="SAM" id="Phobius"/>
    </source>
</evidence>
<dbReference type="RefSeq" id="WP_103562299.1">
    <property type="nucleotide sequence ID" value="NZ_MTBP01000001.1"/>
</dbReference>
<organism evidence="4 5">
    <name type="scientific">Actinomadura rubteroloni</name>
    <dbReference type="NCBI Taxonomy" id="1926885"/>
    <lineage>
        <taxon>Bacteria</taxon>
        <taxon>Bacillati</taxon>
        <taxon>Actinomycetota</taxon>
        <taxon>Actinomycetes</taxon>
        <taxon>Streptosporangiales</taxon>
        <taxon>Thermomonosporaceae</taxon>
        <taxon>Actinomadura</taxon>
    </lineage>
</organism>
<dbReference type="AlphaFoldDB" id="A0A2P4UR21"/>